<dbReference type="Proteomes" id="UP000789901">
    <property type="component" value="Unassembled WGS sequence"/>
</dbReference>
<sequence>MNVCQPGKQLNFKNLIMIQWLKNKKVNNLVEMDEISTYLNFMD</sequence>
<comment type="caution">
    <text evidence="1">The sequence shown here is derived from an EMBL/GenBank/DDBJ whole genome shotgun (WGS) entry which is preliminary data.</text>
</comment>
<accession>A0ABN7UTV0</accession>
<organism evidence="1 2">
    <name type="scientific">Gigaspora margarita</name>
    <dbReference type="NCBI Taxonomy" id="4874"/>
    <lineage>
        <taxon>Eukaryota</taxon>
        <taxon>Fungi</taxon>
        <taxon>Fungi incertae sedis</taxon>
        <taxon>Mucoromycota</taxon>
        <taxon>Glomeromycotina</taxon>
        <taxon>Glomeromycetes</taxon>
        <taxon>Diversisporales</taxon>
        <taxon>Gigasporaceae</taxon>
        <taxon>Gigaspora</taxon>
    </lineage>
</organism>
<gene>
    <name evidence="1" type="ORF">GMARGA_LOCUS10353</name>
</gene>
<evidence type="ECO:0000313" key="2">
    <source>
        <dbReference type="Proteomes" id="UP000789901"/>
    </source>
</evidence>
<dbReference type="EMBL" id="CAJVQB010005781">
    <property type="protein sequence ID" value="CAG8669786.1"/>
    <property type="molecule type" value="Genomic_DNA"/>
</dbReference>
<proteinExistence type="predicted"/>
<name>A0ABN7UTV0_GIGMA</name>
<evidence type="ECO:0000313" key="1">
    <source>
        <dbReference type="EMBL" id="CAG8669786.1"/>
    </source>
</evidence>
<reference evidence="1 2" key="1">
    <citation type="submission" date="2021-06" db="EMBL/GenBank/DDBJ databases">
        <authorList>
            <person name="Kallberg Y."/>
            <person name="Tangrot J."/>
            <person name="Rosling A."/>
        </authorList>
    </citation>
    <scope>NUCLEOTIDE SEQUENCE [LARGE SCALE GENOMIC DNA]</scope>
    <source>
        <strain evidence="1 2">120-4 pot B 10/14</strain>
    </source>
</reference>
<protein>
    <submittedName>
        <fullName evidence="1">46147_t:CDS:1</fullName>
    </submittedName>
</protein>
<keyword evidence="2" id="KW-1185">Reference proteome</keyword>